<protein>
    <submittedName>
        <fullName evidence="2">Uncharacterized protein</fullName>
    </submittedName>
</protein>
<feature type="compositionally biased region" description="Polar residues" evidence="1">
    <location>
        <begin position="1"/>
        <end position="15"/>
    </location>
</feature>
<sequence>MNTSNGAFSFHTPQANEDAYATDDSYQTIDEEDDDDDEYEPISLSGWGDNAVKEEVESPSWDTLIDSNIKVKAGGVGSGNLHRRGGNFKPVSEDLILAQRLNKPIPGKKLPGSSKSRGGKKKKKTPGAAAGAAGARPPFPPTRFSRPFPKVTPHVPPPRQPSANAPPSPWGTIALAEIPFWEKKTTPVTVAPAVVHPLPVAPAPVNAYATLPPPSRKIAPMSGRKAAPVPSRAARPTSPIPVLCETPFWEVKKDPVPTTPTPPPLAAVSTAPVVVAAPATVPKIPREPVFNPNVPSFDPVLKSPVKTTRIEFNPTVPSFNPTTSISTSAVSTSSGGSSSVKTNFNPNVHEFTPLPFVTMPVKTPVKITQPHDMVSDEMRKLSMMENQTGPESTRGLEEPQALLQMTLALAPGISTEILVYENSDPHQIAEDFARKHVLNVTNRAKSSLANTIRLLIETKLNANQLL</sequence>
<dbReference type="Proteomes" id="UP000603453">
    <property type="component" value="Unassembled WGS sequence"/>
</dbReference>
<feature type="compositionally biased region" description="Pro residues" evidence="1">
    <location>
        <begin position="154"/>
        <end position="169"/>
    </location>
</feature>
<accession>A0A8H7V002</accession>
<feature type="region of interest" description="Disordered" evidence="1">
    <location>
        <begin position="1"/>
        <end position="59"/>
    </location>
</feature>
<feature type="compositionally biased region" description="Low complexity" evidence="1">
    <location>
        <begin position="126"/>
        <end position="153"/>
    </location>
</feature>
<dbReference type="OrthoDB" id="2273669at2759"/>
<gene>
    <name evidence="2" type="ORF">INT47_006262</name>
</gene>
<dbReference type="EMBL" id="JAEPRD010000065">
    <property type="protein sequence ID" value="KAG2202070.1"/>
    <property type="molecule type" value="Genomic_DNA"/>
</dbReference>
<feature type="region of interest" description="Disordered" evidence="1">
    <location>
        <begin position="216"/>
        <end position="236"/>
    </location>
</feature>
<evidence type="ECO:0000256" key="1">
    <source>
        <dbReference type="SAM" id="MobiDB-lite"/>
    </source>
</evidence>
<comment type="caution">
    <text evidence="2">The sequence shown here is derived from an EMBL/GenBank/DDBJ whole genome shotgun (WGS) entry which is preliminary data.</text>
</comment>
<evidence type="ECO:0000313" key="3">
    <source>
        <dbReference type="Proteomes" id="UP000603453"/>
    </source>
</evidence>
<feature type="region of interest" description="Disordered" evidence="1">
    <location>
        <begin position="100"/>
        <end position="169"/>
    </location>
</feature>
<proteinExistence type="predicted"/>
<feature type="compositionally biased region" description="Acidic residues" evidence="1">
    <location>
        <begin position="29"/>
        <end position="40"/>
    </location>
</feature>
<organism evidence="2 3">
    <name type="scientific">Mucor saturninus</name>
    <dbReference type="NCBI Taxonomy" id="64648"/>
    <lineage>
        <taxon>Eukaryota</taxon>
        <taxon>Fungi</taxon>
        <taxon>Fungi incertae sedis</taxon>
        <taxon>Mucoromycota</taxon>
        <taxon>Mucoromycotina</taxon>
        <taxon>Mucoromycetes</taxon>
        <taxon>Mucorales</taxon>
        <taxon>Mucorineae</taxon>
        <taxon>Mucoraceae</taxon>
        <taxon>Mucor</taxon>
    </lineage>
</organism>
<dbReference type="AlphaFoldDB" id="A0A8H7V002"/>
<feature type="compositionally biased region" description="Low complexity" evidence="1">
    <location>
        <begin position="103"/>
        <end position="116"/>
    </location>
</feature>
<evidence type="ECO:0000313" key="2">
    <source>
        <dbReference type="EMBL" id="KAG2202070.1"/>
    </source>
</evidence>
<keyword evidence="3" id="KW-1185">Reference proteome</keyword>
<name>A0A8H7V002_9FUNG</name>
<reference evidence="2" key="1">
    <citation type="submission" date="2020-12" db="EMBL/GenBank/DDBJ databases">
        <title>Metabolic potential, ecology and presence of endohyphal bacteria is reflected in genomic diversity of Mucoromycotina.</title>
        <authorList>
            <person name="Muszewska A."/>
            <person name="Okrasinska A."/>
            <person name="Steczkiewicz K."/>
            <person name="Drgas O."/>
            <person name="Orlowska M."/>
            <person name="Perlinska-Lenart U."/>
            <person name="Aleksandrzak-Piekarczyk T."/>
            <person name="Szatraj K."/>
            <person name="Zielenkiewicz U."/>
            <person name="Pilsyk S."/>
            <person name="Malc E."/>
            <person name="Mieczkowski P."/>
            <person name="Kruszewska J.S."/>
            <person name="Biernat P."/>
            <person name="Pawlowska J."/>
        </authorList>
    </citation>
    <scope>NUCLEOTIDE SEQUENCE</scope>
    <source>
        <strain evidence="2">WA0000017839</strain>
    </source>
</reference>